<protein>
    <submittedName>
        <fullName evidence="2">Uncharacterized protein</fullName>
    </submittedName>
</protein>
<accession>A0ABQ5U812</accession>
<evidence type="ECO:0000313" key="2">
    <source>
        <dbReference type="EMBL" id="GLQ08269.1"/>
    </source>
</evidence>
<dbReference type="RefSeq" id="WP_284387098.1">
    <property type="nucleotide sequence ID" value="NZ_BSNG01000001.1"/>
</dbReference>
<evidence type="ECO:0000313" key="3">
    <source>
        <dbReference type="Proteomes" id="UP001161406"/>
    </source>
</evidence>
<organism evidence="2 3">
    <name type="scientific">Devosia yakushimensis</name>
    <dbReference type="NCBI Taxonomy" id="470028"/>
    <lineage>
        <taxon>Bacteria</taxon>
        <taxon>Pseudomonadati</taxon>
        <taxon>Pseudomonadota</taxon>
        <taxon>Alphaproteobacteria</taxon>
        <taxon>Hyphomicrobiales</taxon>
        <taxon>Devosiaceae</taxon>
        <taxon>Devosia</taxon>
    </lineage>
</organism>
<reference evidence="2" key="2">
    <citation type="submission" date="2023-01" db="EMBL/GenBank/DDBJ databases">
        <title>Draft genome sequence of Devosia yakushimensis strain NBRC 103855.</title>
        <authorList>
            <person name="Sun Q."/>
            <person name="Mori K."/>
        </authorList>
    </citation>
    <scope>NUCLEOTIDE SEQUENCE</scope>
    <source>
        <strain evidence="2">NBRC 103855</strain>
    </source>
</reference>
<keyword evidence="3" id="KW-1185">Reference proteome</keyword>
<dbReference type="Proteomes" id="UP001161406">
    <property type="component" value="Unassembled WGS sequence"/>
</dbReference>
<sequence length="60" mass="6067">MADRDYGDGGFLEPFFLLAAILWIGGALLFVSVAAMGTARTGNAPPAATQAPAAEASQTP</sequence>
<keyword evidence="1" id="KW-0472">Membrane</keyword>
<keyword evidence="1" id="KW-1133">Transmembrane helix</keyword>
<reference evidence="2" key="1">
    <citation type="journal article" date="2014" name="Int. J. Syst. Evol. Microbiol.">
        <title>Complete genome of a new Firmicutes species belonging to the dominant human colonic microbiota ('Ruminococcus bicirculans') reveals two chromosomes and a selective capacity to utilize plant glucans.</title>
        <authorList>
            <consortium name="NISC Comparative Sequencing Program"/>
            <person name="Wegmann U."/>
            <person name="Louis P."/>
            <person name="Goesmann A."/>
            <person name="Henrissat B."/>
            <person name="Duncan S.H."/>
            <person name="Flint H.J."/>
        </authorList>
    </citation>
    <scope>NUCLEOTIDE SEQUENCE</scope>
    <source>
        <strain evidence="2">NBRC 103855</strain>
    </source>
</reference>
<keyword evidence="1" id="KW-0812">Transmembrane</keyword>
<name>A0ABQ5U812_9HYPH</name>
<proteinExistence type="predicted"/>
<evidence type="ECO:0000256" key="1">
    <source>
        <dbReference type="SAM" id="Phobius"/>
    </source>
</evidence>
<feature type="transmembrane region" description="Helical" evidence="1">
    <location>
        <begin position="15"/>
        <end position="36"/>
    </location>
</feature>
<dbReference type="EMBL" id="BSNG01000001">
    <property type="protein sequence ID" value="GLQ08269.1"/>
    <property type="molecule type" value="Genomic_DNA"/>
</dbReference>
<comment type="caution">
    <text evidence="2">The sequence shown here is derived from an EMBL/GenBank/DDBJ whole genome shotgun (WGS) entry which is preliminary data.</text>
</comment>
<gene>
    <name evidence="2" type="ORF">GCM10007913_02010</name>
</gene>